<keyword evidence="5" id="KW-0812">Transmembrane</keyword>
<evidence type="ECO:0000256" key="5">
    <source>
        <dbReference type="ARBA" id="ARBA00022692"/>
    </source>
</evidence>
<evidence type="ECO:0000256" key="6">
    <source>
        <dbReference type="ARBA" id="ARBA00023136"/>
    </source>
</evidence>
<name>B8FDA7_DESAL</name>
<keyword evidence="8" id="KW-0175">Coiled coil</keyword>
<reference evidence="10 11" key="1">
    <citation type="journal article" date="2012" name="Environ. Microbiol.">
        <title>The genome sequence of Desulfatibacillum alkenivorans AK-01: a blueprint for anaerobic alkane oxidation.</title>
        <authorList>
            <person name="Callaghan A.V."/>
            <person name="Morris B.E."/>
            <person name="Pereira I.A."/>
            <person name="McInerney M.J."/>
            <person name="Austin R.N."/>
            <person name="Groves J.T."/>
            <person name="Kukor J.J."/>
            <person name="Suflita J.M."/>
            <person name="Young L.Y."/>
            <person name="Zylstra G.J."/>
            <person name="Wawrik B."/>
        </authorList>
    </citation>
    <scope>NUCLEOTIDE SEQUENCE [LARGE SCALE GENOMIC DNA]</scope>
    <source>
        <strain evidence="10 11">AK-01</strain>
    </source>
</reference>
<dbReference type="Gene3D" id="1.20.1600.10">
    <property type="entry name" value="Outer membrane efflux proteins (OEP)"/>
    <property type="match status" value="1"/>
</dbReference>
<feature type="signal peptide" evidence="9">
    <location>
        <begin position="1"/>
        <end position="27"/>
    </location>
</feature>
<evidence type="ECO:0000256" key="2">
    <source>
        <dbReference type="ARBA" id="ARBA00007613"/>
    </source>
</evidence>
<keyword evidence="3" id="KW-0813">Transport</keyword>
<dbReference type="eggNOG" id="COG1538">
    <property type="taxonomic scope" value="Bacteria"/>
</dbReference>
<comment type="subcellular location">
    <subcellularLocation>
        <location evidence="1">Cell outer membrane</location>
    </subcellularLocation>
</comment>
<sequence length="448" mass="49314">MIHLNGKIRRILAVTAALVLCLAPAFAQDAEPLTLKKAVALALEHNQDLRMAQNSVKSAEITVKQDKDDFLPSLYASSSWSASADRTDSTEDDTFQSLNAAISTNLNLFNGYGDQASLEKSRYSLSAEENTRNRTMQSVIYNTMEAFFQAYTAREKIKVAENNLEDNARQLDEIQAFYDAGSKPVTDLYQQKAQTSSAQLDLLTAQRDYSVNKIQLMEAIGMPASANFEIAPPSLSRDLLPTGVTTEEALNQALAQRPDIQSQSETISAAQASIRENKAGFLPSLDLTGEVGTNYSSGSDLGFQDQFWNQSMDARVGLSLSIPIFDRNITRNNVAKARISLNNAELALEKIKRQVEVEIGQAVADYQTAEKKVQVTRDQLEYATQALDSSSQRYTVGASTLTELTQARTTFVEAQYDQIEAEVNLRIQAMALAFYSGTLDAKDMSAED</sequence>
<dbReference type="AlphaFoldDB" id="B8FDA7"/>
<dbReference type="Proteomes" id="UP000000739">
    <property type="component" value="Chromosome"/>
</dbReference>
<dbReference type="PIRSF" id="PIRSF001892">
    <property type="entry name" value="CyaE"/>
    <property type="match status" value="1"/>
</dbReference>
<accession>B8FDA7</accession>
<keyword evidence="4" id="KW-1134">Transmembrane beta strand</keyword>
<evidence type="ECO:0000256" key="4">
    <source>
        <dbReference type="ARBA" id="ARBA00022452"/>
    </source>
</evidence>
<evidence type="ECO:0000256" key="8">
    <source>
        <dbReference type="SAM" id="Coils"/>
    </source>
</evidence>
<keyword evidence="9" id="KW-0732">Signal</keyword>
<evidence type="ECO:0000256" key="1">
    <source>
        <dbReference type="ARBA" id="ARBA00004442"/>
    </source>
</evidence>
<keyword evidence="6" id="KW-0472">Membrane</keyword>
<keyword evidence="11" id="KW-1185">Reference proteome</keyword>
<dbReference type="GO" id="GO:1990281">
    <property type="term" value="C:efflux pump complex"/>
    <property type="evidence" value="ECO:0007669"/>
    <property type="project" value="TreeGrafter"/>
</dbReference>
<evidence type="ECO:0000313" key="10">
    <source>
        <dbReference type="EMBL" id="ACL06538.1"/>
    </source>
</evidence>
<evidence type="ECO:0000313" key="11">
    <source>
        <dbReference type="Proteomes" id="UP000000739"/>
    </source>
</evidence>
<dbReference type="GO" id="GO:0009279">
    <property type="term" value="C:cell outer membrane"/>
    <property type="evidence" value="ECO:0007669"/>
    <property type="project" value="UniProtKB-SubCell"/>
</dbReference>
<feature type="coiled-coil region" evidence="8">
    <location>
        <begin position="334"/>
        <end position="361"/>
    </location>
</feature>
<evidence type="ECO:0000256" key="9">
    <source>
        <dbReference type="SAM" id="SignalP"/>
    </source>
</evidence>
<dbReference type="InterPro" id="IPR051906">
    <property type="entry name" value="TolC-like"/>
</dbReference>
<dbReference type="SUPFAM" id="SSF56954">
    <property type="entry name" value="Outer membrane efflux proteins (OEP)"/>
    <property type="match status" value="1"/>
</dbReference>
<keyword evidence="7" id="KW-0998">Cell outer membrane</keyword>
<protein>
    <submittedName>
        <fullName evidence="10">Outer membrane efflux protein</fullName>
    </submittedName>
</protein>
<dbReference type="PANTHER" id="PTHR30026">
    <property type="entry name" value="OUTER MEMBRANE PROTEIN TOLC"/>
    <property type="match status" value="1"/>
</dbReference>
<dbReference type="EMBL" id="CP001322">
    <property type="protein sequence ID" value="ACL06538.1"/>
    <property type="molecule type" value="Genomic_DNA"/>
</dbReference>
<dbReference type="PANTHER" id="PTHR30026:SF20">
    <property type="entry name" value="OUTER MEMBRANE PROTEIN TOLC"/>
    <property type="match status" value="1"/>
</dbReference>
<dbReference type="GO" id="GO:0015288">
    <property type="term" value="F:porin activity"/>
    <property type="evidence" value="ECO:0007669"/>
    <property type="project" value="TreeGrafter"/>
</dbReference>
<dbReference type="HOGENOM" id="CLU_012817_11_0_7"/>
<gene>
    <name evidence="10" type="ordered locus">Dalk_4861</name>
</gene>
<comment type="similarity">
    <text evidence="2">Belongs to the outer membrane factor (OMF) (TC 1.B.17) family.</text>
</comment>
<dbReference type="GO" id="GO:0015562">
    <property type="term" value="F:efflux transmembrane transporter activity"/>
    <property type="evidence" value="ECO:0007669"/>
    <property type="project" value="InterPro"/>
</dbReference>
<dbReference type="RefSeq" id="WP_015949575.1">
    <property type="nucleotide sequence ID" value="NC_011768.1"/>
</dbReference>
<evidence type="ECO:0000256" key="3">
    <source>
        <dbReference type="ARBA" id="ARBA00022448"/>
    </source>
</evidence>
<proteinExistence type="inferred from homology"/>
<feature type="chain" id="PRO_5002872054" evidence="9">
    <location>
        <begin position="28"/>
        <end position="448"/>
    </location>
</feature>
<dbReference type="InterPro" id="IPR003423">
    <property type="entry name" value="OMP_efflux"/>
</dbReference>
<organism evidence="10 11">
    <name type="scientific">Desulfatibacillum aliphaticivorans</name>
    <dbReference type="NCBI Taxonomy" id="218208"/>
    <lineage>
        <taxon>Bacteria</taxon>
        <taxon>Pseudomonadati</taxon>
        <taxon>Thermodesulfobacteriota</taxon>
        <taxon>Desulfobacteria</taxon>
        <taxon>Desulfobacterales</taxon>
        <taxon>Desulfatibacillaceae</taxon>
        <taxon>Desulfatibacillum</taxon>
    </lineage>
</organism>
<dbReference type="InterPro" id="IPR028351">
    <property type="entry name" value="CyaE"/>
</dbReference>
<evidence type="ECO:0000256" key="7">
    <source>
        <dbReference type="ARBA" id="ARBA00023237"/>
    </source>
</evidence>
<dbReference type="KEGG" id="dal:Dalk_4861"/>
<dbReference type="Pfam" id="PF02321">
    <property type="entry name" value="OEP"/>
    <property type="match status" value="2"/>
</dbReference>